<evidence type="ECO:0000256" key="1">
    <source>
        <dbReference type="SAM" id="MobiDB-lite"/>
    </source>
</evidence>
<gene>
    <name evidence="2" type="ORF">BFJ63_vAg2988</name>
</gene>
<dbReference type="AlphaFoldDB" id="A0A4Q2W570"/>
<accession>A0A4Q2W570</accession>
<feature type="compositionally biased region" description="Low complexity" evidence="1">
    <location>
        <begin position="1"/>
        <end position="45"/>
    </location>
</feature>
<evidence type="ECO:0000313" key="2">
    <source>
        <dbReference type="EMBL" id="RYC94383.1"/>
    </source>
</evidence>
<name>A0A4Q2W570_FUSOX</name>
<sequence>MNFISPSPNGGSNSGSKCGSSGGSQTSSNGGSSSGSSFGSNQGPNGSIGGGSKDTQPSIVPVISWACKQAIEMLSLLATIATLF</sequence>
<dbReference type="EMBL" id="MQTW01000013">
    <property type="protein sequence ID" value="RYC94383.1"/>
    <property type="molecule type" value="Genomic_DNA"/>
</dbReference>
<feature type="region of interest" description="Disordered" evidence="1">
    <location>
        <begin position="1"/>
        <end position="55"/>
    </location>
</feature>
<comment type="caution">
    <text evidence="2">The sequence shown here is derived from an EMBL/GenBank/DDBJ whole genome shotgun (WGS) entry which is preliminary data.</text>
</comment>
<proteinExistence type="predicted"/>
<dbReference type="Proteomes" id="UP000290540">
    <property type="component" value="Unassembled WGS sequence"/>
</dbReference>
<organism evidence="2 3">
    <name type="scientific">Fusarium oxysporum f. sp. narcissi</name>
    <dbReference type="NCBI Taxonomy" id="451672"/>
    <lineage>
        <taxon>Eukaryota</taxon>
        <taxon>Fungi</taxon>
        <taxon>Dikarya</taxon>
        <taxon>Ascomycota</taxon>
        <taxon>Pezizomycotina</taxon>
        <taxon>Sordariomycetes</taxon>
        <taxon>Hypocreomycetidae</taxon>
        <taxon>Hypocreales</taxon>
        <taxon>Nectriaceae</taxon>
        <taxon>Fusarium</taxon>
        <taxon>Fusarium oxysporum species complex</taxon>
    </lineage>
</organism>
<evidence type="ECO:0000313" key="3">
    <source>
        <dbReference type="Proteomes" id="UP000290540"/>
    </source>
</evidence>
<reference evidence="2 3" key="1">
    <citation type="submission" date="2016-12" db="EMBL/GenBank/DDBJ databases">
        <title>Draft genome sequence of Fusarium oxysporum causing rot on Narcissus.</title>
        <authorList>
            <person name="Armitage A.D."/>
            <person name="Taylor A."/>
            <person name="Clarkson J.P."/>
            <person name="Harrison R.J."/>
            <person name="Jackson A.C."/>
        </authorList>
    </citation>
    <scope>NUCLEOTIDE SEQUENCE [LARGE SCALE GENOMIC DNA]</scope>
    <source>
        <strain evidence="2 3">N139</strain>
    </source>
</reference>
<protein>
    <submittedName>
        <fullName evidence="2">Uncharacterized protein</fullName>
    </submittedName>
</protein>